<dbReference type="GO" id="GO:0005730">
    <property type="term" value="C:nucleolus"/>
    <property type="evidence" value="ECO:0007669"/>
    <property type="project" value="TreeGrafter"/>
</dbReference>
<dbReference type="PANTHER" id="PTHR12687">
    <property type="entry name" value="NUCLEOLAR COMPLEX 2 AND RAD4-RELATED"/>
    <property type="match status" value="1"/>
</dbReference>
<evidence type="ECO:0000256" key="4">
    <source>
        <dbReference type="SAM" id="MobiDB-lite"/>
    </source>
</evidence>
<protein>
    <submittedName>
        <fullName evidence="6">Putative NOC2 family protein</fullName>
    </submittedName>
</protein>
<gene>
    <name evidence="5" type="ORF">AYI70_g11157</name>
    <name evidence="6" type="ORF">AYI70_g691</name>
</gene>
<dbReference type="STRING" id="133412.A0A1R1YFQ9"/>
<evidence type="ECO:0000256" key="1">
    <source>
        <dbReference type="ARBA" id="ARBA00004123"/>
    </source>
</evidence>
<dbReference type="AlphaFoldDB" id="A0A1R1YFQ9"/>
<feature type="compositionally biased region" description="Basic and acidic residues" evidence="4">
    <location>
        <begin position="62"/>
        <end position="82"/>
    </location>
</feature>
<dbReference type="GO" id="GO:0030690">
    <property type="term" value="C:Noc1p-Noc2p complex"/>
    <property type="evidence" value="ECO:0007669"/>
    <property type="project" value="TreeGrafter"/>
</dbReference>
<feature type="compositionally biased region" description="Acidic residues" evidence="4">
    <location>
        <begin position="113"/>
        <end position="126"/>
    </location>
</feature>
<dbReference type="Pfam" id="PF03715">
    <property type="entry name" value="Noc2"/>
    <property type="match status" value="1"/>
</dbReference>
<keyword evidence="3" id="KW-0539">Nucleus</keyword>
<dbReference type="EMBL" id="LSSN01005594">
    <property type="protein sequence ID" value="OMJ09042.1"/>
    <property type="molecule type" value="Genomic_DNA"/>
</dbReference>
<feature type="region of interest" description="Disordered" evidence="4">
    <location>
        <begin position="103"/>
        <end position="325"/>
    </location>
</feature>
<evidence type="ECO:0000313" key="6">
    <source>
        <dbReference type="EMBL" id="OMJ25742.1"/>
    </source>
</evidence>
<sequence>MAKVKKAQRKYNQKAKKVAATTKPSKKEEIVGKKFDKAGSTKKPTQKTKPGTIPKQKNLKATNKDSEKSTRQTRPDRLVKELFTKDENAEVFSDDDLQEFVESQPKFKKDFDPELDIDNSDSELSDEGVSKNDDIFSMLDVEYQSAEDDIDFEEPAKTDKNSGKNKTPKEPEHPKESAKSDQKQNKKDSQKQDKNQNSADDTGKTSKKSAKKSEIQSAETPSIDDVSVALEKTKAKKSIKKIDTEAKKIQKTIDDLQKKDPEFYEFMKANDPSALDFDMASEDEGSDEDENMNGSDDDIDQDQLSDADDNMDSDDDEPSSANNAPTAILLTEKDISNWKSILEQNKSISTLRQAIIAFKAASNSEDKGDQSNSYKYSVRGETEFHKLMMLCMNQVPTALQYHIPFSVPDSDTSGSSKKQSKTTDYKKIIEKSKKWKTLKPFVFTYLDSYLSTIKQISDPVMLSFVLKQSSSFTPYFICFPKLSRSYVRELLKLFGSNSVDDSVVISSLLALRRLASAEKTSSNSNSSQVLVDLALKGVYLTYVRNSNVNNLKTLSRVQLMRNCGVELYEVGDDSIYQHAFIYIRQLAIHLRSSMHTKTKESFRTVYNWQFINSLRFWCELLSTYCGTRADENPNLCDLLEPLIYPLIQIIIGVSRLVPTSKFYPLRIHCMDMLVQISRSTGIFIPVLPNLLGILNSAEFIKYNKKPLSSTLKQFDMELNLKAPKQYEHTRVYLESVLDKVVELMSGSLSSMSTSIGFSDMVVPLLINLKKWKKKYGSRHFSKHSVLISKLIDKINENSDIVLKTRNGISVGGSNKGLNGIAGAVNFGPSNFAAASGFMASFDADNMPINKHYNAILKVNSFHRQAAMSALRNQDEQSDDDDNDAEGVEGFSGEEDEIDSEEIYSGSDDDISDDDIEMDE</sequence>
<dbReference type="EMBL" id="LSSN01000120">
    <property type="protein sequence ID" value="OMJ25742.1"/>
    <property type="molecule type" value="Genomic_DNA"/>
</dbReference>
<dbReference type="OrthoDB" id="10266662at2759"/>
<dbReference type="InterPro" id="IPR016024">
    <property type="entry name" value="ARM-type_fold"/>
</dbReference>
<keyword evidence="7" id="KW-1185">Reference proteome</keyword>
<evidence type="ECO:0000313" key="7">
    <source>
        <dbReference type="Proteomes" id="UP000187283"/>
    </source>
</evidence>
<dbReference type="InterPro" id="IPR005343">
    <property type="entry name" value="Noc2"/>
</dbReference>
<feature type="compositionally biased region" description="Basic and acidic residues" evidence="4">
    <location>
        <begin position="25"/>
        <end position="39"/>
    </location>
</feature>
<evidence type="ECO:0000256" key="3">
    <source>
        <dbReference type="ARBA" id="ARBA00023242"/>
    </source>
</evidence>
<feature type="compositionally biased region" description="Acidic residues" evidence="4">
    <location>
        <begin position="279"/>
        <end position="318"/>
    </location>
</feature>
<dbReference type="GO" id="GO:0042273">
    <property type="term" value="P:ribosomal large subunit biogenesis"/>
    <property type="evidence" value="ECO:0007669"/>
    <property type="project" value="TreeGrafter"/>
</dbReference>
<dbReference type="Proteomes" id="UP000187283">
    <property type="component" value="Unassembled WGS sequence"/>
</dbReference>
<feature type="compositionally biased region" description="Acidic residues" evidence="4">
    <location>
        <begin position="875"/>
        <end position="919"/>
    </location>
</feature>
<comment type="caution">
    <text evidence="6">The sequence shown here is derived from an EMBL/GenBank/DDBJ whole genome shotgun (WGS) entry which is preliminary data.</text>
</comment>
<organism evidence="6 7">
    <name type="scientific">Smittium culicis</name>
    <dbReference type="NCBI Taxonomy" id="133412"/>
    <lineage>
        <taxon>Eukaryota</taxon>
        <taxon>Fungi</taxon>
        <taxon>Fungi incertae sedis</taxon>
        <taxon>Zoopagomycota</taxon>
        <taxon>Kickxellomycotina</taxon>
        <taxon>Harpellomycetes</taxon>
        <taxon>Harpellales</taxon>
        <taxon>Legeriomycetaceae</taxon>
        <taxon>Smittium</taxon>
    </lineage>
</organism>
<feature type="compositionally biased region" description="Basic residues" evidence="4">
    <location>
        <begin position="1"/>
        <end position="17"/>
    </location>
</feature>
<evidence type="ECO:0000256" key="2">
    <source>
        <dbReference type="ARBA" id="ARBA00005907"/>
    </source>
</evidence>
<comment type="subcellular location">
    <subcellularLocation>
        <location evidence="1">Nucleus</location>
    </subcellularLocation>
</comment>
<accession>A0A1R1YFQ9</accession>
<dbReference type="GO" id="GO:0030691">
    <property type="term" value="C:Noc2p-Noc3p complex"/>
    <property type="evidence" value="ECO:0007669"/>
    <property type="project" value="TreeGrafter"/>
</dbReference>
<evidence type="ECO:0000313" key="5">
    <source>
        <dbReference type="EMBL" id="OMJ09042.1"/>
    </source>
</evidence>
<reference evidence="6 7" key="1">
    <citation type="submission" date="2017-01" db="EMBL/GenBank/DDBJ databases">
        <authorList>
            <person name="Mah S.A."/>
            <person name="Swanson W.J."/>
            <person name="Moy G.W."/>
            <person name="Vacquier V.D."/>
        </authorList>
    </citation>
    <scope>NUCLEOTIDE SEQUENCE [LARGE SCALE GENOMIC DNA]</scope>
    <source>
        <strain evidence="6 7">GSMNP</strain>
    </source>
</reference>
<feature type="region of interest" description="Disordered" evidence="4">
    <location>
        <begin position="868"/>
        <end position="919"/>
    </location>
</feature>
<dbReference type="PANTHER" id="PTHR12687:SF4">
    <property type="entry name" value="NUCLEOLAR COMPLEX PROTEIN 2 HOMOLOG"/>
    <property type="match status" value="1"/>
</dbReference>
<dbReference type="SUPFAM" id="SSF48371">
    <property type="entry name" value="ARM repeat"/>
    <property type="match status" value="1"/>
</dbReference>
<feature type="compositionally biased region" description="Basic and acidic residues" evidence="4">
    <location>
        <begin position="154"/>
        <end position="194"/>
    </location>
</feature>
<proteinExistence type="inferred from homology"/>
<feature type="compositionally biased region" description="Low complexity" evidence="4">
    <location>
        <begin position="41"/>
        <end position="56"/>
    </location>
</feature>
<feature type="region of interest" description="Disordered" evidence="4">
    <location>
        <begin position="1"/>
        <end position="82"/>
    </location>
</feature>
<name>A0A1R1YFQ9_9FUNG</name>
<comment type="similarity">
    <text evidence="2">Belongs to the NOC2 family.</text>
</comment>
<feature type="compositionally biased region" description="Basic and acidic residues" evidence="4">
    <location>
        <begin position="240"/>
        <end position="262"/>
    </location>
</feature>
<dbReference type="GO" id="GO:0005654">
    <property type="term" value="C:nucleoplasm"/>
    <property type="evidence" value="ECO:0007669"/>
    <property type="project" value="TreeGrafter"/>
</dbReference>